<dbReference type="InterPro" id="IPR006260">
    <property type="entry name" value="TonB/TolA_C"/>
</dbReference>
<gene>
    <name evidence="8" type="ORF">MED297_13842</name>
</gene>
<dbReference type="GO" id="GO:0019534">
    <property type="term" value="F:toxin transmembrane transporter activity"/>
    <property type="evidence" value="ECO:0007669"/>
    <property type="project" value="InterPro"/>
</dbReference>
<dbReference type="STRING" id="314283.MED297_13842"/>
<feature type="coiled-coil region" evidence="5">
    <location>
        <begin position="158"/>
        <end position="195"/>
    </location>
</feature>
<comment type="subcellular location">
    <subcellularLocation>
        <location evidence="1">Membrane</location>
        <topology evidence="1">Single-pass membrane protein</topology>
    </subcellularLocation>
</comment>
<dbReference type="Proteomes" id="UP000005953">
    <property type="component" value="Unassembled WGS sequence"/>
</dbReference>
<dbReference type="EMBL" id="AAOE01000023">
    <property type="protein sequence ID" value="EAR08237.1"/>
    <property type="molecule type" value="Genomic_DNA"/>
</dbReference>
<keyword evidence="9" id="KW-1185">Reference proteome</keyword>
<accession>A4BHW5</accession>
<sequence length="289" mass="32218">MSSPDVTLTQHFTVPILAAVVVHLVVVGLLLGSWSLSFQRTVDFEIPDHIRAEIVRVDEVQPEPQPVVEQPAPKPTPKPEPKPEPAPKPEPKPEPAPQPKPEPVPEPKPEPAPVEDTVDLSEATEPETPQEPVQEPPAETAPEQPAEPSQEDLFESLLEGLAEEDEQINQQIAEIEQAQQRQAEVRQQVNNYQAAITEQIAQRWSRPVELRLMDVSQLEASVLVELLPTGELLNVTLTRSSGNSNYDQSVLRAIERVRRFSVPDDAAVFEAGEFRRLNVTFRPEDLDKL</sequence>
<reference evidence="8 9" key="1">
    <citation type="submission" date="2006-02" db="EMBL/GenBank/DDBJ databases">
        <authorList>
            <person name="Pinhassi J."/>
            <person name="Pedros-Alio C."/>
            <person name="Ferriera S."/>
            <person name="Johnson J."/>
            <person name="Kravitz S."/>
            <person name="Halpern A."/>
            <person name="Remington K."/>
            <person name="Beeson K."/>
            <person name="Tran B."/>
            <person name="Rogers Y.-H."/>
            <person name="Friedman R."/>
            <person name="Venter J.C."/>
        </authorList>
    </citation>
    <scope>NUCLEOTIDE SEQUENCE [LARGE SCALE GENOMIC DNA]</scope>
    <source>
        <strain evidence="8 9">MED297</strain>
    </source>
</reference>
<evidence type="ECO:0000256" key="2">
    <source>
        <dbReference type="ARBA" id="ARBA00022692"/>
    </source>
</evidence>
<dbReference type="Gene3D" id="3.30.1150.10">
    <property type="match status" value="1"/>
</dbReference>
<dbReference type="HOGENOM" id="CLU_962690_0_0_6"/>
<name>A4BHW5_9GAMM</name>
<evidence type="ECO:0000256" key="7">
    <source>
        <dbReference type="SAM" id="Phobius"/>
    </source>
</evidence>
<feature type="compositionally biased region" description="Low complexity" evidence="6">
    <location>
        <begin position="126"/>
        <end position="148"/>
    </location>
</feature>
<feature type="transmembrane region" description="Helical" evidence="7">
    <location>
        <begin position="12"/>
        <end position="31"/>
    </location>
</feature>
<dbReference type="RefSeq" id="WP_008042700.1">
    <property type="nucleotide sequence ID" value="NZ_CH724149.1"/>
</dbReference>
<dbReference type="GO" id="GO:0016020">
    <property type="term" value="C:membrane"/>
    <property type="evidence" value="ECO:0007669"/>
    <property type="project" value="UniProtKB-SubCell"/>
</dbReference>
<feature type="compositionally biased region" description="Acidic residues" evidence="6">
    <location>
        <begin position="116"/>
        <end position="125"/>
    </location>
</feature>
<dbReference type="Pfam" id="PF13103">
    <property type="entry name" value="TonB_2"/>
    <property type="match status" value="1"/>
</dbReference>
<evidence type="ECO:0000256" key="1">
    <source>
        <dbReference type="ARBA" id="ARBA00004167"/>
    </source>
</evidence>
<evidence type="ECO:0000256" key="5">
    <source>
        <dbReference type="SAM" id="Coils"/>
    </source>
</evidence>
<evidence type="ECO:0000256" key="3">
    <source>
        <dbReference type="ARBA" id="ARBA00022989"/>
    </source>
</evidence>
<keyword evidence="3 7" id="KW-1133">Transmembrane helix</keyword>
<dbReference type="NCBIfam" id="TIGR01352">
    <property type="entry name" value="tonB_Cterm"/>
    <property type="match status" value="1"/>
</dbReference>
<organism evidence="8 9">
    <name type="scientific">Reinekea blandensis MED297</name>
    <dbReference type="NCBI Taxonomy" id="314283"/>
    <lineage>
        <taxon>Bacteria</taxon>
        <taxon>Pseudomonadati</taxon>
        <taxon>Pseudomonadota</taxon>
        <taxon>Gammaproteobacteria</taxon>
        <taxon>Oceanospirillales</taxon>
        <taxon>Saccharospirillaceae</taxon>
        <taxon>Reinekea</taxon>
    </lineage>
</organism>
<dbReference type="AlphaFoldDB" id="A4BHW5"/>
<keyword evidence="2 7" id="KW-0812">Transmembrane</keyword>
<comment type="caution">
    <text evidence="8">The sequence shown here is derived from an EMBL/GenBank/DDBJ whole genome shotgun (WGS) entry which is preliminary data.</text>
</comment>
<evidence type="ECO:0000256" key="4">
    <source>
        <dbReference type="ARBA" id="ARBA00023136"/>
    </source>
</evidence>
<dbReference type="SUPFAM" id="SSF74653">
    <property type="entry name" value="TolA/TonB C-terminal domain"/>
    <property type="match status" value="1"/>
</dbReference>
<dbReference type="GO" id="GO:0043213">
    <property type="term" value="P:bacteriocin transport"/>
    <property type="evidence" value="ECO:0007669"/>
    <property type="project" value="InterPro"/>
</dbReference>
<feature type="region of interest" description="Disordered" evidence="6">
    <location>
        <begin position="57"/>
        <end position="152"/>
    </location>
</feature>
<dbReference type="NCBIfam" id="TIGR02794">
    <property type="entry name" value="tolA_full"/>
    <property type="match status" value="1"/>
</dbReference>
<keyword evidence="4 7" id="KW-0472">Membrane</keyword>
<evidence type="ECO:0000256" key="6">
    <source>
        <dbReference type="SAM" id="MobiDB-lite"/>
    </source>
</evidence>
<evidence type="ECO:0000313" key="9">
    <source>
        <dbReference type="Proteomes" id="UP000005953"/>
    </source>
</evidence>
<evidence type="ECO:0000313" key="8">
    <source>
        <dbReference type="EMBL" id="EAR08237.1"/>
    </source>
</evidence>
<dbReference type="OrthoDB" id="9779830at2"/>
<protein>
    <submittedName>
        <fullName evidence="8">TolA family protein</fullName>
    </submittedName>
</protein>
<feature type="compositionally biased region" description="Basic and acidic residues" evidence="6">
    <location>
        <begin position="77"/>
        <end position="93"/>
    </location>
</feature>
<proteinExistence type="predicted"/>
<keyword evidence="5" id="KW-0175">Coiled coil</keyword>
<dbReference type="InterPro" id="IPR014161">
    <property type="entry name" value="Tol-Pal_TolA"/>
</dbReference>